<evidence type="ECO:0000256" key="2">
    <source>
        <dbReference type="ARBA" id="ARBA00023012"/>
    </source>
</evidence>
<dbReference type="Pfam" id="PF00486">
    <property type="entry name" value="Trans_reg_C"/>
    <property type="match status" value="1"/>
</dbReference>
<protein>
    <recommendedName>
        <fullName evidence="6">Sensory transduction protein RegX3</fullName>
    </recommendedName>
</protein>
<dbReference type="PANTHER" id="PTHR48111:SF72">
    <property type="entry name" value="SENSORY TRANSDUCTION PROTEIN REGX3"/>
    <property type="match status" value="1"/>
</dbReference>
<dbReference type="GO" id="GO:0000976">
    <property type="term" value="F:transcription cis-regulatory region binding"/>
    <property type="evidence" value="ECO:0007669"/>
    <property type="project" value="TreeGrafter"/>
</dbReference>
<sequence>MTRILVVEDEPSYLEPLLFQLAREGYEAHGAASGEEGWALYEEMPFDLVILDLMLPGISGTTLCRRIRETHPVPIIMVTAKSTENDVIVGLEIGADDYVTKPYSFRELLARIHAVLRRSLESQSNSAPVADETLVCGPVSMDVASHEVRINGVLTAFPLKEFEVLEYLMRNKGRVLTRQQLIGRVWGSDYVGDTKTLDVHIKRIRAKIERDPSNPSMLTTVRGLGYRISGEPSH</sequence>
<keyword evidence="2" id="KW-0902">Two-component regulatory system</keyword>
<dbReference type="CDD" id="cd00383">
    <property type="entry name" value="trans_reg_C"/>
    <property type="match status" value="1"/>
</dbReference>
<evidence type="ECO:0000256" key="1">
    <source>
        <dbReference type="ARBA" id="ARBA00022553"/>
    </source>
</evidence>
<organism evidence="11 12">
    <name type="scientific">Bifidobacterium pseudolongum PV8-2</name>
    <dbReference type="NCBI Taxonomy" id="1447715"/>
    <lineage>
        <taxon>Bacteria</taxon>
        <taxon>Bacillati</taxon>
        <taxon>Actinomycetota</taxon>
        <taxon>Actinomycetes</taxon>
        <taxon>Bifidobacteriales</taxon>
        <taxon>Bifidobacteriaceae</taxon>
        <taxon>Bifidobacterium</taxon>
    </lineage>
</organism>
<dbReference type="STRING" id="1447715.AH67_01845"/>
<dbReference type="RefSeq" id="WP_022858399.1">
    <property type="nucleotide sequence ID" value="NZ_CP007457.1"/>
</dbReference>
<dbReference type="PROSITE" id="PS50110">
    <property type="entry name" value="RESPONSE_REGULATORY"/>
    <property type="match status" value="1"/>
</dbReference>
<dbReference type="Gene3D" id="6.10.250.690">
    <property type="match status" value="1"/>
</dbReference>
<dbReference type="Gene3D" id="3.40.50.2300">
    <property type="match status" value="1"/>
</dbReference>
<dbReference type="InterPro" id="IPR016032">
    <property type="entry name" value="Sig_transdc_resp-reg_C-effctor"/>
</dbReference>
<keyword evidence="12" id="KW-1185">Reference proteome</keyword>
<dbReference type="InterPro" id="IPR001867">
    <property type="entry name" value="OmpR/PhoB-type_DNA-bd"/>
</dbReference>
<dbReference type="Proteomes" id="UP000030636">
    <property type="component" value="Chromosome"/>
</dbReference>
<dbReference type="SMART" id="SM00448">
    <property type="entry name" value="REC"/>
    <property type="match status" value="1"/>
</dbReference>
<keyword evidence="3" id="KW-0805">Transcription regulation</keyword>
<keyword evidence="5" id="KW-0804">Transcription</keyword>
<dbReference type="SUPFAM" id="SSF46894">
    <property type="entry name" value="C-terminal effector domain of the bipartite response regulators"/>
    <property type="match status" value="1"/>
</dbReference>
<evidence type="ECO:0000256" key="4">
    <source>
        <dbReference type="ARBA" id="ARBA00023125"/>
    </source>
</evidence>
<dbReference type="InterPro" id="IPR001789">
    <property type="entry name" value="Sig_transdc_resp-reg_receiver"/>
</dbReference>
<name>A0A0A7I6G1_9BIFI</name>
<dbReference type="InterPro" id="IPR036388">
    <property type="entry name" value="WH-like_DNA-bd_sf"/>
</dbReference>
<evidence type="ECO:0000259" key="10">
    <source>
        <dbReference type="PROSITE" id="PS51755"/>
    </source>
</evidence>
<evidence type="ECO:0000313" key="11">
    <source>
        <dbReference type="EMBL" id="AIZ15833.1"/>
    </source>
</evidence>
<feature type="modified residue" description="4-aspartylphosphate" evidence="7">
    <location>
        <position position="52"/>
    </location>
</feature>
<evidence type="ECO:0000256" key="6">
    <source>
        <dbReference type="ARBA" id="ARBA00041201"/>
    </source>
</evidence>
<accession>A0A0A7I6G1</accession>
<dbReference type="GO" id="GO:0005829">
    <property type="term" value="C:cytosol"/>
    <property type="evidence" value="ECO:0007669"/>
    <property type="project" value="TreeGrafter"/>
</dbReference>
<dbReference type="EMBL" id="CP007457">
    <property type="protein sequence ID" value="AIZ15833.1"/>
    <property type="molecule type" value="Genomic_DNA"/>
</dbReference>
<keyword evidence="1 7" id="KW-0597">Phosphoprotein</keyword>
<evidence type="ECO:0000256" key="5">
    <source>
        <dbReference type="ARBA" id="ARBA00023163"/>
    </source>
</evidence>
<evidence type="ECO:0000313" key="12">
    <source>
        <dbReference type="Proteomes" id="UP000030636"/>
    </source>
</evidence>
<dbReference type="GO" id="GO:0000156">
    <property type="term" value="F:phosphorelay response regulator activity"/>
    <property type="evidence" value="ECO:0007669"/>
    <property type="project" value="TreeGrafter"/>
</dbReference>
<gene>
    <name evidence="11" type="ORF">AH67_01845</name>
</gene>
<dbReference type="PROSITE" id="PS51755">
    <property type="entry name" value="OMPR_PHOB"/>
    <property type="match status" value="1"/>
</dbReference>
<dbReference type="OrthoDB" id="162434at2"/>
<dbReference type="GO" id="GO:0032993">
    <property type="term" value="C:protein-DNA complex"/>
    <property type="evidence" value="ECO:0007669"/>
    <property type="project" value="TreeGrafter"/>
</dbReference>
<evidence type="ECO:0000256" key="3">
    <source>
        <dbReference type="ARBA" id="ARBA00023015"/>
    </source>
</evidence>
<dbReference type="FunFam" id="3.40.50.2300:FF:000001">
    <property type="entry name" value="DNA-binding response regulator PhoB"/>
    <property type="match status" value="1"/>
</dbReference>
<reference evidence="11 12" key="1">
    <citation type="journal article" date="2015" name="Genome Announc.">
        <title>Bifidobacterium pseudolongum Strain PV8-2, Isolated from a Stool Sample of an Anemic Kenyan Infant.</title>
        <authorList>
            <person name="Vazquez-Gutierrez P."/>
            <person name="Lacroix C."/>
            <person name="Chassard C."/>
            <person name="Klumpp J."/>
            <person name="Stevens M.J."/>
            <person name="Jans C."/>
        </authorList>
    </citation>
    <scope>NUCLEOTIDE SEQUENCE [LARGE SCALE GENOMIC DNA]</scope>
    <source>
        <strain evidence="11 12">PV8-2</strain>
    </source>
</reference>
<dbReference type="GO" id="GO:0006355">
    <property type="term" value="P:regulation of DNA-templated transcription"/>
    <property type="evidence" value="ECO:0007669"/>
    <property type="project" value="InterPro"/>
</dbReference>
<feature type="domain" description="OmpR/PhoB-type" evidence="10">
    <location>
        <begin position="131"/>
        <end position="230"/>
    </location>
</feature>
<evidence type="ECO:0000256" key="7">
    <source>
        <dbReference type="PROSITE-ProRule" id="PRU00169"/>
    </source>
</evidence>
<feature type="DNA-binding region" description="OmpR/PhoB-type" evidence="8">
    <location>
        <begin position="131"/>
        <end position="230"/>
    </location>
</feature>
<evidence type="ECO:0000259" key="9">
    <source>
        <dbReference type="PROSITE" id="PS50110"/>
    </source>
</evidence>
<dbReference type="InterPro" id="IPR039420">
    <property type="entry name" value="WalR-like"/>
</dbReference>
<dbReference type="FunFam" id="1.10.10.10:FF:000018">
    <property type="entry name" value="DNA-binding response regulator ResD"/>
    <property type="match status" value="1"/>
</dbReference>
<dbReference type="Pfam" id="PF00072">
    <property type="entry name" value="Response_reg"/>
    <property type="match status" value="1"/>
</dbReference>
<keyword evidence="4 8" id="KW-0238">DNA-binding</keyword>
<feature type="domain" description="Response regulatory" evidence="9">
    <location>
        <begin position="3"/>
        <end position="116"/>
    </location>
</feature>
<dbReference type="KEGG" id="bpsp:AH67_01845"/>
<dbReference type="HOGENOM" id="CLU_000445_30_4_11"/>
<dbReference type="PANTHER" id="PTHR48111">
    <property type="entry name" value="REGULATOR OF RPOS"/>
    <property type="match status" value="1"/>
</dbReference>
<evidence type="ECO:0000256" key="8">
    <source>
        <dbReference type="PROSITE-ProRule" id="PRU01091"/>
    </source>
</evidence>
<dbReference type="SMART" id="SM00862">
    <property type="entry name" value="Trans_reg_C"/>
    <property type="match status" value="1"/>
</dbReference>
<dbReference type="Gene3D" id="1.10.10.10">
    <property type="entry name" value="Winged helix-like DNA-binding domain superfamily/Winged helix DNA-binding domain"/>
    <property type="match status" value="1"/>
</dbReference>
<dbReference type="AlphaFoldDB" id="A0A0A7I6G1"/>
<dbReference type="SUPFAM" id="SSF52172">
    <property type="entry name" value="CheY-like"/>
    <property type="match status" value="1"/>
</dbReference>
<proteinExistence type="predicted"/>
<dbReference type="InterPro" id="IPR011006">
    <property type="entry name" value="CheY-like_superfamily"/>
</dbReference>